<evidence type="ECO:0000313" key="2">
    <source>
        <dbReference type="Proteomes" id="UP001651158"/>
    </source>
</evidence>
<name>A0ABR4QTA0_9CEST</name>
<sequence>MNDVPGPTAYQRDISVPTPFKKNRCPFNQKCPRDLPEDPRGKDAPSVGTYNWFVKHKQFEWQRDTNLKPVNLPKITFESTVCANTTKLPNFHEERKYQRRLRYFENYFKDDVI</sequence>
<comment type="caution">
    <text evidence="1">The sequence shown here is derived from an EMBL/GenBank/DDBJ whole genome shotgun (WGS) entry which is preliminary data.</text>
</comment>
<protein>
    <submittedName>
        <fullName evidence="1">Uncharacterized protein</fullName>
    </submittedName>
</protein>
<gene>
    <name evidence="1" type="ORF">TcWFU_008338</name>
</gene>
<accession>A0ABR4QTA0</accession>
<dbReference type="EMBL" id="JAKROA010000001">
    <property type="protein sequence ID" value="KAL5112699.1"/>
    <property type="molecule type" value="Genomic_DNA"/>
</dbReference>
<evidence type="ECO:0000313" key="1">
    <source>
        <dbReference type="EMBL" id="KAL5112699.1"/>
    </source>
</evidence>
<reference evidence="1 2" key="1">
    <citation type="journal article" date="2022" name="Front. Cell. Infect. Microbiol.">
        <title>The Genomes of Two Strains of Taenia crassiceps the Animal Model for the Study of Human Cysticercosis.</title>
        <authorList>
            <person name="Bobes R.J."/>
            <person name="Estrada K."/>
            <person name="Rios-Valencia D.G."/>
            <person name="Calderon-Gallegos A."/>
            <person name="de la Torre P."/>
            <person name="Carrero J.C."/>
            <person name="Sanchez-Flores A."/>
            <person name="Laclette J.P."/>
        </authorList>
    </citation>
    <scope>NUCLEOTIDE SEQUENCE [LARGE SCALE GENOMIC DNA]</scope>
    <source>
        <strain evidence="1">WFUcys</strain>
    </source>
</reference>
<dbReference type="Proteomes" id="UP001651158">
    <property type="component" value="Unassembled WGS sequence"/>
</dbReference>
<organism evidence="1 2">
    <name type="scientific">Taenia crassiceps</name>
    <dbReference type="NCBI Taxonomy" id="6207"/>
    <lineage>
        <taxon>Eukaryota</taxon>
        <taxon>Metazoa</taxon>
        <taxon>Spiralia</taxon>
        <taxon>Lophotrochozoa</taxon>
        <taxon>Platyhelminthes</taxon>
        <taxon>Cestoda</taxon>
        <taxon>Eucestoda</taxon>
        <taxon>Cyclophyllidea</taxon>
        <taxon>Taeniidae</taxon>
        <taxon>Taenia</taxon>
    </lineage>
</organism>
<proteinExistence type="predicted"/>
<keyword evidence="2" id="KW-1185">Reference proteome</keyword>